<protein>
    <submittedName>
        <fullName evidence="1">Uncharacterized protein</fullName>
    </submittedName>
</protein>
<keyword evidence="2" id="KW-1185">Reference proteome</keyword>
<gene>
    <name evidence="1" type="ORF">D5086_015940</name>
</gene>
<dbReference type="Proteomes" id="UP000309997">
    <property type="component" value="Unassembled WGS sequence"/>
</dbReference>
<reference evidence="1 2" key="1">
    <citation type="journal article" date="2024" name="Plant Biotechnol. J.">
        <title>Genome and CRISPR/Cas9 system of a widespread forest tree (Populus alba) in the world.</title>
        <authorList>
            <person name="Liu Y.J."/>
            <person name="Jiang P.F."/>
            <person name="Han X.M."/>
            <person name="Li X.Y."/>
            <person name="Wang H.M."/>
            <person name="Wang Y.J."/>
            <person name="Wang X.X."/>
            <person name="Zeng Q.Y."/>
        </authorList>
    </citation>
    <scope>NUCLEOTIDE SEQUENCE [LARGE SCALE GENOMIC DNA]</scope>
    <source>
        <strain evidence="2">cv. PAL-ZL1</strain>
    </source>
</reference>
<evidence type="ECO:0000313" key="2">
    <source>
        <dbReference type="Proteomes" id="UP000309997"/>
    </source>
</evidence>
<proteinExistence type="predicted"/>
<sequence length="98" mass="10938">MSVAEPAPCGGFWTRTELGFGTGPRIMVSGPFEIVDTRRKLDLRLEMDLAVLINAIKASSSSLVVNRFLKSLIKDMEVPVSHNYRDRNRSADWSLDAL</sequence>
<dbReference type="EMBL" id="RCHU02000008">
    <property type="protein sequence ID" value="KAL3581608.1"/>
    <property type="molecule type" value="Genomic_DNA"/>
</dbReference>
<comment type="caution">
    <text evidence="1">The sequence shown here is derived from an EMBL/GenBank/DDBJ whole genome shotgun (WGS) entry which is preliminary data.</text>
</comment>
<accession>A0ACC4BSM7</accession>
<evidence type="ECO:0000313" key="1">
    <source>
        <dbReference type="EMBL" id="KAL3581608.1"/>
    </source>
</evidence>
<organism evidence="1 2">
    <name type="scientific">Populus alba</name>
    <name type="common">White poplar</name>
    <dbReference type="NCBI Taxonomy" id="43335"/>
    <lineage>
        <taxon>Eukaryota</taxon>
        <taxon>Viridiplantae</taxon>
        <taxon>Streptophyta</taxon>
        <taxon>Embryophyta</taxon>
        <taxon>Tracheophyta</taxon>
        <taxon>Spermatophyta</taxon>
        <taxon>Magnoliopsida</taxon>
        <taxon>eudicotyledons</taxon>
        <taxon>Gunneridae</taxon>
        <taxon>Pentapetalae</taxon>
        <taxon>rosids</taxon>
        <taxon>fabids</taxon>
        <taxon>Malpighiales</taxon>
        <taxon>Salicaceae</taxon>
        <taxon>Saliceae</taxon>
        <taxon>Populus</taxon>
    </lineage>
</organism>
<name>A0ACC4BSM7_POPAL</name>